<reference evidence="5" key="1">
    <citation type="submission" date="2022-10" db="EMBL/GenBank/DDBJ databases">
        <title>Culturing micro-colonial fungi from biological soil crusts in the Mojave desert and describing Neophaeococcomyces mojavensis, and introducing the new genera and species Taxawa tesnikishii.</title>
        <authorList>
            <person name="Kurbessoian T."/>
            <person name="Stajich J.E."/>
        </authorList>
    </citation>
    <scope>NUCLEOTIDE SEQUENCE</scope>
    <source>
        <strain evidence="5">TK_41</strain>
    </source>
</reference>
<comment type="similarity">
    <text evidence="1">Belongs to the IUNH family.</text>
</comment>
<dbReference type="PANTHER" id="PTHR12304">
    <property type="entry name" value="INOSINE-URIDINE PREFERRING NUCLEOSIDE HYDROLASE"/>
    <property type="match status" value="1"/>
</dbReference>
<dbReference type="InterPro" id="IPR036452">
    <property type="entry name" value="Ribo_hydro-like"/>
</dbReference>
<dbReference type="CDD" id="cd02651">
    <property type="entry name" value="nuc_hydro_IU_UC_XIUA"/>
    <property type="match status" value="1"/>
</dbReference>
<comment type="caution">
    <text evidence="5">The sequence shown here is derived from an EMBL/GenBank/DDBJ whole genome shotgun (WGS) entry which is preliminary data.</text>
</comment>
<gene>
    <name evidence="5" type="primary">URH1_3</name>
    <name evidence="5" type="ORF">H2200_007405</name>
</gene>
<dbReference type="PANTHER" id="PTHR12304:SF4">
    <property type="entry name" value="URIDINE NUCLEOSIDASE"/>
    <property type="match status" value="1"/>
</dbReference>
<dbReference type="GO" id="GO:0006152">
    <property type="term" value="P:purine nucleoside catabolic process"/>
    <property type="evidence" value="ECO:0007669"/>
    <property type="project" value="TreeGrafter"/>
</dbReference>
<evidence type="ECO:0000259" key="4">
    <source>
        <dbReference type="Pfam" id="PF01156"/>
    </source>
</evidence>
<dbReference type="EMBL" id="JAPDRK010000010">
    <property type="protein sequence ID" value="KAJ9608417.1"/>
    <property type="molecule type" value="Genomic_DNA"/>
</dbReference>
<dbReference type="AlphaFoldDB" id="A0AA38X7R4"/>
<sequence length="384" mass="41097">MGEQTKTPLWLDCDPGHDDACAILLAAYHPSLELIGVSTVHGNAPLSRTTVNALSVLEAIGKPQIHVCPGSSKPFCRPGKTAPDIHGASGLAGTNLLPEPARSALTHCNAILEMKEALFSQPGGTAWLVATGPLTNIALLFATFPSLADHIAGLAIMGGAIGSDFTHVSIVKPALFEKGFSSTEPPLTSSTPSKMGQPYLDTAGTSHARSGNSTPFAEFNIWADPESARSVLQSQTLAPKTTLIPLDVTHQAYATPKIQEMLLNGGRGPTRLRRMFNELLMFFARTYAEVFGLPDGPPLHDPLAVAAILSNHADEDVKIPFDDNGGERWVIDVILQGEQIGRTVITKSESGQGVRIPRTLDLDKFWRTLNECMASADEMTRYGK</sequence>
<evidence type="ECO:0000256" key="1">
    <source>
        <dbReference type="ARBA" id="ARBA00009176"/>
    </source>
</evidence>
<proteinExistence type="inferred from homology"/>
<organism evidence="5 6">
    <name type="scientific">Cladophialophora chaetospira</name>
    <dbReference type="NCBI Taxonomy" id="386627"/>
    <lineage>
        <taxon>Eukaryota</taxon>
        <taxon>Fungi</taxon>
        <taxon>Dikarya</taxon>
        <taxon>Ascomycota</taxon>
        <taxon>Pezizomycotina</taxon>
        <taxon>Eurotiomycetes</taxon>
        <taxon>Chaetothyriomycetidae</taxon>
        <taxon>Chaetothyriales</taxon>
        <taxon>Herpotrichiellaceae</taxon>
        <taxon>Cladophialophora</taxon>
    </lineage>
</organism>
<dbReference type="Proteomes" id="UP001172673">
    <property type="component" value="Unassembled WGS sequence"/>
</dbReference>
<dbReference type="InterPro" id="IPR023186">
    <property type="entry name" value="IUNH"/>
</dbReference>
<dbReference type="SUPFAM" id="SSF53590">
    <property type="entry name" value="Nucleoside hydrolase"/>
    <property type="match status" value="1"/>
</dbReference>
<dbReference type="GO" id="GO:0045437">
    <property type="term" value="F:uridine nucleosidase activity"/>
    <property type="evidence" value="ECO:0007669"/>
    <property type="project" value="UniProtKB-EC"/>
</dbReference>
<dbReference type="GO" id="GO:0005829">
    <property type="term" value="C:cytosol"/>
    <property type="evidence" value="ECO:0007669"/>
    <property type="project" value="TreeGrafter"/>
</dbReference>
<keyword evidence="3 5" id="KW-0326">Glycosidase</keyword>
<evidence type="ECO:0000313" key="6">
    <source>
        <dbReference type="Proteomes" id="UP001172673"/>
    </source>
</evidence>
<feature type="domain" description="Inosine/uridine-preferring nucleoside hydrolase" evidence="4">
    <location>
        <begin position="9"/>
        <end position="367"/>
    </location>
</feature>
<name>A0AA38X7R4_9EURO</name>
<dbReference type="EC" id="3.2.2.3" evidence="5"/>
<keyword evidence="2 5" id="KW-0378">Hydrolase</keyword>
<evidence type="ECO:0000256" key="3">
    <source>
        <dbReference type="ARBA" id="ARBA00023295"/>
    </source>
</evidence>
<evidence type="ECO:0000256" key="2">
    <source>
        <dbReference type="ARBA" id="ARBA00022801"/>
    </source>
</evidence>
<evidence type="ECO:0000313" key="5">
    <source>
        <dbReference type="EMBL" id="KAJ9608417.1"/>
    </source>
</evidence>
<dbReference type="GO" id="GO:0008477">
    <property type="term" value="F:purine nucleosidase activity"/>
    <property type="evidence" value="ECO:0007669"/>
    <property type="project" value="TreeGrafter"/>
</dbReference>
<dbReference type="Pfam" id="PF01156">
    <property type="entry name" value="IU_nuc_hydro"/>
    <property type="match status" value="1"/>
</dbReference>
<keyword evidence="6" id="KW-1185">Reference proteome</keyword>
<accession>A0AA38X7R4</accession>
<protein>
    <submittedName>
        <fullName evidence="5">Uridine nucleosidase 1</fullName>
        <ecNumber evidence="5">3.2.2.3</ecNumber>
    </submittedName>
</protein>
<dbReference type="InterPro" id="IPR001910">
    <property type="entry name" value="Inosine/uridine_hydrolase_dom"/>
</dbReference>
<dbReference type="Gene3D" id="3.90.245.10">
    <property type="entry name" value="Ribonucleoside hydrolase-like"/>
    <property type="match status" value="1"/>
</dbReference>